<reference evidence="2 3" key="1">
    <citation type="submission" date="2018-03" db="EMBL/GenBank/DDBJ databases">
        <authorList>
            <person name="Nguyen K."/>
            <person name="Fouts D."/>
            <person name="Sutton G."/>
        </authorList>
    </citation>
    <scope>NUCLEOTIDE SEQUENCE [LARGE SCALE GENOMIC DNA]</scope>
    <source>
        <strain evidence="2 3">AU3578</strain>
    </source>
</reference>
<evidence type="ECO:0000313" key="2">
    <source>
        <dbReference type="EMBL" id="PRH41325.1"/>
    </source>
</evidence>
<accession>A0AA45BC62</accession>
<dbReference type="EMBL" id="PVHK01000116">
    <property type="protein sequence ID" value="PRH41325.1"/>
    <property type="molecule type" value="Genomic_DNA"/>
</dbReference>
<dbReference type="Proteomes" id="UP000237632">
    <property type="component" value="Unassembled WGS sequence"/>
</dbReference>
<dbReference type="InterPro" id="IPR036929">
    <property type="entry name" value="DsbDN_sf"/>
</dbReference>
<evidence type="ECO:0000259" key="1">
    <source>
        <dbReference type="Pfam" id="PF11412"/>
    </source>
</evidence>
<dbReference type="InterPro" id="IPR028250">
    <property type="entry name" value="DsbDN"/>
</dbReference>
<dbReference type="SUPFAM" id="SSF74863">
    <property type="entry name" value="Thiol:disulfide interchange protein DsbD, N-terminal domain (DsbD-alpha)"/>
    <property type="match status" value="1"/>
</dbReference>
<evidence type="ECO:0000313" key="3">
    <source>
        <dbReference type="Proteomes" id="UP000237632"/>
    </source>
</evidence>
<protein>
    <submittedName>
        <fullName evidence="2">Disulfide bond formation protein DsbD</fullName>
    </submittedName>
</protein>
<dbReference type="RefSeq" id="WP_048985210.1">
    <property type="nucleotide sequence ID" value="NZ_CADFFD010000025.1"/>
</dbReference>
<proteinExistence type="predicted"/>
<dbReference type="AlphaFoldDB" id="A0AA45BC62"/>
<dbReference type="Pfam" id="PF11412">
    <property type="entry name" value="DsbD_N"/>
    <property type="match status" value="1"/>
</dbReference>
<gene>
    <name evidence="2" type="ORF">C6T65_15970</name>
</gene>
<feature type="domain" description="Thiol:disulfide interchange protein DsbD N-terminal" evidence="1">
    <location>
        <begin position="55"/>
        <end position="163"/>
    </location>
</feature>
<sequence length="169" mass="17634">MKKNVNRVLAASAAVVVLAVAAAFVWIEAGPRAHLPSVTDSQAIGMADSSRYVSASVAARDHHAELTLHIATGWHVNANPASLESLIPTTLTLQGEGASHDAQAVYPPGRNSGIVIDGKDIQVYEDGTVIPFTAPSNLKSYRVVVHVQACSTQGICLPPANVVASMDTT</sequence>
<dbReference type="Gene3D" id="2.60.40.1250">
    <property type="entry name" value="Thiol:disulfide interchange protein DsbD, N-terminal domain"/>
    <property type="match status" value="1"/>
</dbReference>
<name>A0AA45BC62_BURVI</name>
<comment type="caution">
    <text evidence="2">The sequence shown here is derived from an EMBL/GenBank/DDBJ whole genome shotgun (WGS) entry which is preliminary data.</text>
</comment>
<organism evidence="2 3">
    <name type="scientific">Burkholderia vietnamiensis</name>
    <dbReference type="NCBI Taxonomy" id="60552"/>
    <lineage>
        <taxon>Bacteria</taxon>
        <taxon>Pseudomonadati</taxon>
        <taxon>Pseudomonadota</taxon>
        <taxon>Betaproteobacteria</taxon>
        <taxon>Burkholderiales</taxon>
        <taxon>Burkholderiaceae</taxon>
        <taxon>Burkholderia</taxon>
        <taxon>Burkholderia cepacia complex</taxon>
    </lineage>
</organism>